<dbReference type="PANTHER" id="PTHR31297:SF13">
    <property type="entry name" value="PUTATIVE-RELATED"/>
    <property type="match status" value="1"/>
</dbReference>
<evidence type="ECO:0000259" key="4">
    <source>
        <dbReference type="Pfam" id="PF00150"/>
    </source>
</evidence>
<reference evidence="5" key="1">
    <citation type="journal article" date="2020" name="mSystems">
        <title>Genome- and Community-Level Interaction Insights into Carbon Utilization and Element Cycling Functions of Hydrothermarchaeota in Hydrothermal Sediment.</title>
        <authorList>
            <person name="Zhou Z."/>
            <person name="Liu Y."/>
            <person name="Xu W."/>
            <person name="Pan J."/>
            <person name="Luo Z.H."/>
            <person name="Li M."/>
        </authorList>
    </citation>
    <scope>NUCLEOTIDE SEQUENCE [LARGE SCALE GENOMIC DNA]</scope>
    <source>
        <strain evidence="5">SpSt-500</strain>
    </source>
</reference>
<dbReference type="GO" id="GO:0009251">
    <property type="term" value="P:glucan catabolic process"/>
    <property type="evidence" value="ECO:0007669"/>
    <property type="project" value="TreeGrafter"/>
</dbReference>
<name>A0A832CUN8_9BACT</name>
<dbReference type="Pfam" id="PF00150">
    <property type="entry name" value="Cellulase"/>
    <property type="match status" value="1"/>
</dbReference>
<sequence length="411" mass="48715">MKSNIIKFILISFILSIFIYTPHNLSQQKKFFSVQGKEIIDSDGRPVLLKGINLGNWLVPEGYMFHFSKINSPQFIYFFFNTVLGPYEANNFWEEFRKYYITKEDIHFIKSLGLNHIRIPFNYRLFVTDYPYYELKGVGYELLDSVISWCKEENLYVILDMHCAPGGQTGDNIDDSFGYPFLFDSQKAQELTAAIWKKIAENYKDEKIIIGYDLLNEPIAHYFDVERLKPLLEPIYKKITSAIRDVDTNHIIFLGGAIWDSDFSIFNKPFDNKLVYTFHKYWTPPTQDVIQSYIEFRDKYNVPIWLGESGENTNEWIKEFREVLELNNIGWCFWPYKKLDSERGIVSIKRPDNYDDLIKFANSFELSYQYIRENRPEFNSVKKILNEYLENIKLNNCIINEDYIKALGIRN</sequence>
<comment type="similarity">
    <text evidence="3">Belongs to the glycosyl hydrolase 5 (cellulase A) family.</text>
</comment>
<gene>
    <name evidence="5" type="ORF">ENS56_00185</name>
</gene>
<dbReference type="InterPro" id="IPR017853">
    <property type="entry name" value="GH"/>
</dbReference>
<dbReference type="InterPro" id="IPR001547">
    <property type="entry name" value="Glyco_hydro_5"/>
</dbReference>
<dbReference type="Gene3D" id="3.20.20.80">
    <property type="entry name" value="Glycosidases"/>
    <property type="match status" value="1"/>
</dbReference>
<dbReference type="GO" id="GO:0005576">
    <property type="term" value="C:extracellular region"/>
    <property type="evidence" value="ECO:0007669"/>
    <property type="project" value="TreeGrafter"/>
</dbReference>
<comment type="caution">
    <text evidence="5">The sequence shown here is derived from an EMBL/GenBank/DDBJ whole genome shotgun (WGS) entry which is preliminary data.</text>
</comment>
<keyword evidence="2 3" id="KW-0326">Glycosidase</keyword>
<dbReference type="EMBL" id="DSVI01000001">
    <property type="protein sequence ID" value="HGT46441.1"/>
    <property type="molecule type" value="Genomic_DNA"/>
</dbReference>
<dbReference type="PROSITE" id="PS00659">
    <property type="entry name" value="GLYCOSYL_HYDROL_F5"/>
    <property type="match status" value="1"/>
</dbReference>
<dbReference type="SUPFAM" id="SSF51445">
    <property type="entry name" value="(Trans)glycosidases"/>
    <property type="match status" value="1"/>
</dbReference>
<proteinExistence type="inferred from homology"/>
<dbReference type="PANTHER" id="PTHR31297">
    <property type="entry name" value="GLUCAN ENDO-1,6-BETA-GLUCOSIDASE B"/>
    <property type="match status" value="1"/>
</dbReference>
<keyword evidence="1 3" id="KW-0378">Hydrolase</keyword>
<evidence type="ECO:0000256" key="1">
    <source>
        <dbReference type="ARBA" id="ARBA00022801"/>
    </source>
</evidence>
<dbReference type="GO" id="GO:0009986">
    <property type="term" value="C:cell surface"/>
    <property type="evidence" value="ECO:0007669"/>
    <property type="project" value="TreeGrafter"/>
</dbReference>
<evidence type="ECO:0000256" key="2">
    <source>
        <dbReference type="ARBA" id="ARBA00023295"/>
    </source>
</evidence>
<dbReference type="InterPro" id="IPR018087">
    <property type="entry name" value="Glyco_hydro_5_CS"/>
</dbReference>
<evidence type="ECO:0000313" key="5">
    <source>
        <dbReference type="EMBL" id="HGT46441.1"/>
    </source>
</evidence>
<dbReference type="GO" id="GO:0008422">
    <property type="term" value="F:beta-glucosidase activity"/>
    <property type="evidence" value="ECO:0007669"/>
    <property type="project" value="TreeGrafter"/>
</dbReference>
<accession>A0A832CUN8</accession>
<dbReference type="AlphaFoldDB" id="A0A832CUN8"/>
<evidence type="ECO:0000256" key="3">
    <source>
        <dbReference type="RuleBase" id="RU361153"/>
    </source>
</evidence>
<dbReference type="InterPro" id="IPR050386">
    <property type="entry name" value="Glycosyl_hydrolase_5"/>
</dbReference>
<protein>
    <submittedName>
        <fullName evidence="5">Glycoside hydrolase family 5 protein</fullName>
    </submittedName>
</protein>
<organism evidence="5">
    <name type="scientific">Ignavibacterium album</name>
    <dbReference type="NCBI Taxonomy" id="591197"/>
    <lineage>
        <taxon>Bacteria</taxon>
        <taxon>Pseudomonadati</taxon>
        <taxon>Ignavibacteriota</taxon>
        <taxon>Ignavibacteria</taxon>
        <taxon>Ignavibacteriales</taxon>
        <taxon>Ignavibacteriaceae</taxon>
        <taxon>Ignavibacterium</taxon>
    </lineage>
</organism>
<feature type="domain" description="Glycoside hydrolase family 5" evidence="4">
    <location>
        <begin position="96"/>
        <end position="336"/>
    </location>
</feature>